<keyword evidence="10" id="KW-0456">Lyase</keyword>
<dbReference type="GO" id="GO:0003677">
    <property type="term" value="F:DNA binding"/>
    <property type="evidence" value="ECO:0007669"/>
    <property type="project" value="UniProtKB-KW"/>
</dbReference>
<keyword evidence="3" id="KW-0902">Two-component regulatory system</keyword>
<evidence type="ECO:0000259" key="7">
    <source>
        <dbReference type="PROSITE" id="PS50045"/>
    </source>
</evidence>
<dbReference type="Pfam" id="PF13426">
    <property type="entry name" value="PAS_9"/>
    <property type="match status" value="1"/>
</dbReference>
<dbReference type="GO" id="GO:0006355">
    <property type="term" value="P:regulation of DNA-templated transcription"/>
    <property type="evidence" value="ECO:0007669"/>
    <property type="project" value="InterPro"/>
</dbReference>
<keyword evidence="4" id="KW-0238">DNA-binding</keyword>
<dbReference type="OrthoDB" id="9761019at2"/>
<dbReference type="KEGG" id="hdi:HDIA_3207"/>
<proteinExistence type="predicted"/>
<dbReference type="Proteomes" id="UP000223606">
    <property type="component" value="Chromosome 1"/>
</dbReference>
<dbReference type="InterPro" id="IPR035965">
    <property type="entry name" value="PAS-like_dom_sf"/>
</dbReference>
<reference evidence="11" key="1">
    <citation type="submission" date="2017-09" db="EMBL/GenBank/DDBJ databases">
        <title>Genome sequence of Nannocystis excedens DSM 71.</title>
        <authorList>
            <person name="Blom J."/>
        </authorList>
    </citation>
    <scope>NUCLEOTIDE SEQUENCE [LARGE SCALE GENOMIC DNA]</scope>
    <source>
        <strain evidence="11">type strain: E19</strain>
    </source>
</reference>
<dbReference type="PROSITE" id="PS50045">
    <property type="entry name" value="SIGMA54_INTERACT_4"/>
    <property type="match status" value="1"/>
</dbReference>
<feature type="domain" description="PAC" evidence="9">
    <location>
        <begin position="287"/>
        <end position="339"/>
    </location>
</feature>
<dbReference type="InterPro" id="IPR000014">
    <property type="entry name" value="PAS"/>
</dbReference>
<dbReference type="InterPro" id="IPR003593">
    <property type="entry name" value="AAA+_ATPase"/>
</dbReference>
<evidence type="ECO:0000313" key="10">
    <source>
        <dbReference type="EMBL" id="SON56748.1"/>
    </source>
</evidence>
<evidence type="ECO:0000256" key="5">
    <source>
        <dbReference type="ARBA" id="ARBA00023159"/>
    </source>
</evidence>
<dbReference type="Pfam" id="PF00158">
    <property type="entry name" value="Sigma54_activat"/>
    <property type="match status" value="1"/>
</dbReference>
<feature type="domain" description="PAS" evidence="8">
    <location>
        <begin position="209"/>
        <end position="261"/>
    </location>
</feature>
<feature type="domain" description="Sigma-54 factor interaction" evidence="7">
    <location>
        <begin position="371"/>
        <end position="600"/>
    </location>
</feature>
<dbReference type="PANTHER" id="PTHR32071">
    <property type="entry name" value="TRANSCRIPTIONAL REGULATORY PROTEIN"/>
    <property type="match status" value="1"/>
</dbReference>
<sequence length="697" mass="76472">MSDGERTSHGGPFEALDAGNEGGEGCPCCAAKPVNDAVAGDKERQPSSTADHDRRDTTLNPQHLGAILLRQFFERAPNATLLIAPESGLVIQANRAASALFRRKAQTIAGRSLAEFYPEQMGIWHVFTEEALVRGHAFTRDLTLALPDGRPHRLEHMAVATEQDGEDYLLVTITDLDVQAQRSVDDEANTYHRKGLDEWRRAERYFREIEREHHLILAAAGEGIYGVNVQGETTFVNPAAATMLGYDPAELIGKDMHSVIHHHKADGTPYAVADCPIYNAFKQGTVKTVDDEVFWGKDGRSVRVEYTSTPIVDNGAMVGAVIVFRDISERKLNEERLRTALADNARLRERLEMENAYLREEIRSQAHHHNILGTSDAVANLIRQIELVAPTDANVLVTGESGTGKELVAHAIHRASARSDRPLIRVNCAAIPRELFESEFFGHVRGAFTGALRDRVGRFELANGGTIFLDEVGEIPLDLQSKLLRVLQDRRFERIGEDRTREVDVRVIAATNRDLKQESAAGRFREDLYFRLNVFPIECLPLRERTGDIPVLAAEFLATTCARLNLPVPKLTKANVEMLRAYSWPGNARELQNVVERAAILARGGKLAFSLPETGRPGSATETATNAVDAAGDDAGSILTAAEMIALEEANIRRALEACRGKVSGPGGAAELLGMKATTLYSRLKAMAPPSEPPPGT</sequence>
<dbReference type="CDD" id="cd00130">
    <property type="entry name" value="PAS"/>
    <property type="match status" value="2"/>
</dbReference>
<organism evidence="10 11">
    <name type="scientific">Hartmannibacter diazotrophicus</name>
    <dbReference type="NCBI Taxonomy" id="1482074"/>
    <lineage>
        <taxon>Bacteria</taxon>
        <taxon>Pseudomonadati</taxon>
        <taxon>Pseudomonadota</taxon>
        <taxon>Alphaproteobacteria</taxon>
        <taxon>Hyphomicrobiales</taxon>
        <taxon>Pleomorphomonadaceae</taxon>
        <taxon>Hartmannibacter</taxon>
    </lineage>
</organism>
<evidence type="ECO:0000256" key="1">
    <source>
        <dbReference type="ARBA" id="ARBA00022741"/>
    </source>
</evidence>
<dbReference type="SMART" id="SM00091">
    <property type="entry name" value="PAS"/>
    <property type="match status" value="2"/>
</dbReference>
<dbReference type="InterPro" id="IPR002078">
    <property type="entry name" value="Sigma_54_int"/>
</dbReference>
<dbReference type="Pfam" id="PF00989">
    <property type="entry name" value="PAS"/>
    <property type="match status" value="1"/>
</dbReference>
<dbReference type="Gene3D" id="3.30.450.20">
    <property type="entry name" value="PAS domain"/>
    <property type="match status" value="2"/>
</dbReference>
<dbReference type="NCBIfam" id="TIGR00229">
    <property type="entry name" value="sensory_box"/>
    <property type="match status" value="1"/>
</dbReference>
<dbReference type="Gene3D" id="1.10.8.60">
    <property type="match status" value="1"/>
</dbReference>
<keyword evidence="1" id="KW-0547">Nucleotide-binding</keyword>
<evidence type="ECO:0000313" key="11">
    <source>
        <dbReference type="Proteomes" id="UP000223606"/>
    </source>
</evidence>
<feature type="compositionally biased region" description="Basic and acidic residues" evidence="6">
    <location>
        <begin position="39"/>
        <end position="57"/>
    </location>
</feature>
<dbReference type="SUPFAM" id="SSF55785">
    <property type="entry name" value="PYP-like sensor domain (PAS domain)"/>
    <property type="match status" value="2"/>
</dbReference>
<dbReference type="GO" id="GO:0016829">
    <property type="term" value="F:lyase activity"/>
    <property type="evidence" value="ECO:0007669"/>
    <property type="project" value="UniProtKB-KW"/>
</dbReference>
<dbReference type="Gene3D" id="3.40.50.300">
    <property type="entry name" value="P-loop containing nucleotide triphosphate hydrolases"/>
    <property type="match status" value="1"/>
</dbReference>
<dbReference type="Pfam" id="PF25601">
    <property type="entry name" value="AAA_lid_14"/>
    <property type="match status" value="1"/>
</dbReference>
<dbReference type="SMART" id="SM00382">
    <property type="entry name" value="AAA"/>
    <property type="match status" value="1"/>
</dbReference>
<keyword evidence="11" id="KW-1185">Reference proteome</keyword>
<evidence type="ECO:0000256" key="6">
    <source>
        <dbReference type="SAM" id="MobiDB-lite"/>
    </source>
</evidence>
<dbReference type="PROSITE" id="PS00676">
    <property type="entry name" value="SIGMA54_INTERACT_2"/>
    <property type="match status" value="1"/>
</dbReference>
<dbReference type="PROSITE" id="PS00675">
    <property type="entry name" value="SIGMA54_INTERACT_1"/>
    <property type="match status" value="1"/>
</dbReference>
<dbReference type="GO" id="GO:0000160">
    <property type="term" value="P:phosphorelay signal transduction system"/>
    <property type="evidence" value="ECO:0007669"/>
    <property type="project" value="UniProtKB-KW"/>
</dbReference>
<dbReference type="SUPFAM" id="SSF52540">
    <property type="entry name" value="P-loop containing nucleoside triphosphate hydrolases"/>
    <property type="match status" value="1"/>
</dbReference>
<dbReference type="FunFam" id="3.40.50.300:FF:000006">
    <property type="entry name" value="DNA-binding transcriptional regulator NtrC"/>
    <property type="match status" value="1"/>
</dbReference>
<dbReference type="PANTHER" id="PTHR32071:SF117">
    <property type="entry name" value="PTS-DEPENDENT DIHYDROXYACETONE KINASE OPERON REGULATORY PROTEIN-RELATED"/>
    <property type="match status" value="1"/>
</dbReference>
<dbReference type="EMBL" id="LT960614">
    <property type="protein sequence ID" value="SON56748.1"/>
    <property type="molecule type" value="Genomic_DNA"/>
</dbReference>
<evidence type="ECO:0000256" key="2">
    <source>
        <dbReference type="ARBA" id="ARBA00022840"/>
    </source>
</evidence>
<feature type="region of interest" description="Disordered" evidence="6">
    <location>
        <begin position="37"/>
        <end position="58"/>
    </location>
</feature>
<dbReference type="CDD" id="cd00009">
    <property type="entry name" value="AAA"/>
    <property type="match status" value="1"/>
</dbReference>
<keyword evidence="5" id="KW-0010">Activator</keyword>
<gene>
    <name evidence="10" type="primary">fhlA</name>
    <name evidence="10" type="ORF">HDIA_3207</name>
</gene>
<dbReference type="InterPro" id="IPR025943">
    <property type="entry name" value="Sigma_54_int_dom_ATP-bd_2"/>
</dbReference>
<dbReference type="InterPro" id="IPR013767">
    <property type="entry name" value="PAS_fold"/>
</dbReference>
<dbReference type="AlphaFoldDB" id="A0A2C9D9C6"/>
<dbReference type="InterPro" id="IPR058031">
    <property type="entry name" value="AAA_lid_NorR"/>
</dbReference>
<evidence type="ECO:0000256" key="4">
    <source>
        <dbReference type="ARBA" id="ARBA00023125"/>
    </source>
</evidence>
<dbReference type="InterPro" id="IPR000700">
    <property type="entry name" value="PAS-assoc_C"/>
</dbReference>
<keyword evidence="2" id="KW-0067">ATP-binding</keyword>
<evidence type="ECO:0000256" key="3">
    <source>
        <dbReference type="ARBA" id="ARBA00023012"/>
    </source>
</evidence>
<evidence type="ECO:0000259" key="8">
    <source>
        <dbReference type="PROSITE" id="PS50112"/>
    </source>
</evidence>
<name>A0A2C9D9C6_9HYPH</name>
<evidence type="ECO:0000259" key="9">
    <source>
        <dbReference type="PROSITE" id="PS50113"/>
    </source>
</evidence>
<dbReference type="InterPro" id="IPR027417">
    <property type="entry name" value="P-loop_NTPase"/>
</dbReference>
<dbReference type="PROSITE" id="PS50113">
    <property type="entry name" value="PAC"/>
    <property type="match status" value="1"/>
</dbReference>
<dbReference type="GO" id="GO:0005524">
    <property type="term" value="F:ATP binding"/>
    <property type="evidence" value="ECO:0007669"/>
    <property type="project" value="UniProtKB-KW"/>
</dbReference>
<protein>
    <submittedName>
        <fullName evidence="10">Formate hydrogenlyase transcriptional activator</fullName>
    </submittedName>
</protein>
<dbReference type="PROSITE" id="PS50112">
    <property type="entry name" value="PAS"/>
    <property type="match status" value="1"/>
</dbReference>
<dbReference type="InterPro" id="IPR025662">
    <property type="entry name" value="Sigma_54_int_dom_ATP-bd_1"/>
</dbReference>
<dbReference type="Gene3D" id="1.10.10.60">
    <property type="entry name" value="Homeodomain-like"/>
    <property type="match status" value="1"/>
</dbReference>
<accession>A0A2C9D9C6</accession>